<dbReference type="Pfam" id="PF00072">
    <property type="entry name" value="Response_reg"/>
    <property type="match status" value="1"/>
</dbReference>
<dbReference type="Pfam" id="PF01339">
    <property type="entry name" value="CheB_methylest"/>
    <property type="match status" value="1"/>
</dbReference>
<evidence type="ECO:0000256" key="3">
    <source>
        <dbReference type="ARBA" id="ARBA00048267"/>
    </source>
</evidence>
<dbReference type="EC" id="3.5.1.44" evidence="4"/>
<dbReference type="NCBIfam" id="NF009206">
    <property type="entry name" value="PRK12555.1"/>
    <property type="match status" value="1"/>
</dbReference>
<dbReference type="Gene3D" id="3.40.50.180">
    <property type="entry name" value="Methylesterase CheB, C-terminal domain"/>
    <property type="match status" value="1"/>
</dbReference>
<keyword evidence="10" id="KW-1185">Reference proteome</keyword>
<comment type="catalytic activity">
    <reaction evidence="3 4">
        <text>[protein]-L-glutamate 5-O-methyl ester + H2O = L-glutamyl-[protein] + methanol + H(+)</text>
        <dbReference type="Rhea" id="RHEA:23236"/>
        <dbReference type="Rhea" id="RHEA-COMP:10208"/>
        <dbReference type="Rhea" id="RHEA-COMP:10311"/>
        <dbReference type="ChEBI" id="CHEBI:15377"/>
        <dbReference type="ChEBI" id="CHEBI:15378"/>
        <dbReference type="ChEBI" id="CHEBI:17790"/>
        <dbReference type="ChEBI" id="CHEBI:29973"/>
        <dbReference type="ChEBI" id="CHEBI:82795"/>
        <dbReference type="EC" id="3.1.1.61"/>
    </reaction>
</comment>
<proteinExistence type="inferred from homology"/>
<dbReference type="SUPFAM" id="SSF52738">
    <property type="entry name" value="Methylesterase CheB, C-terminal domain"/>
    <property type="match status" value="1"/>
</dbReference>
<evidence type="ECO:0000256" key="5">
    <source>
        <dbReference type="PROSITE-ProRule" id="PRU00050"/>
    </source>
</evidence>
<comment type="function">
    <text evidence="4">Involved in chemotaxis. Part of a chemotaxis signal transduction system that modulates chemotaxis in response to various stimuli. Catalyzes the demethylation of specific methylglutamate residues introduced into the chemoreceptors (methyl-accepting chemotaxis proteins or MCP) by CheR. Also mediates the irreversible deamidation of specific glutamine residues to glutamic acid.</text>
</comment>
<comment type="caution">
    <text evidence="9">The sequence shown here is derived from an EMBL/GenBank/DDBJ whole genome shotgun (WGS) entry which is preliminary data.</text>
</comment>
<comment type="catalytic activity">
    <reaction evidence="4">
        <text>L-glutaminyl-[protein] + H2O = L-glutamyl-[protein] + NH4(+)</text>
        <dbReference type="Rhea" id="RHEA:16441"/>
        <dbReference type="Rhea" id="RHEA-COMP:10207"/>
        <dbReference type="Rhea" id="RHEA-COMP:10208"/>
        <dbReference type="ChEBI" id="CHEBI:15377"/>
        <dbReference type="ChEBI" id="CHEBI:28938"/>
        <dbReference type="ChEBI" id="CHEBI:29973"/>
        <dbReference type="ChEBI" id="CHEBI:30011"/>
        <dbReference type="EC" id="3.5.1.44"/>
    </reaction>
</comment>
<comment type="similarity">
    <text evidence="4">Belongs to the CheB family.</text>
</comment>
<dbReference type="GO" id="GO:0006935">
    <property type="term" value="P:chemotaxis"/>
    <property type="evidence" value="ECO:0007669"/>
    <property type="project" value="UniProtKB-UniRule"/>
</dbReference>
<comment type="PTM">
    <text evidence="4">Phosphorylated by CheA. Phosphorylation of the N-terminal regulatory domain activates the methylesterase activity.</text>
</comment>
<accession>A0A2T0AYT6</accession>
<dbReference type="PANTHER" id="PTHR42872">
    <property type="entry name" value="PROTEIN-GLUTAMATE METHYLESTERASE/PROTEIN-GLUTAMINE GLUTAMINASE"/>
    <property type="match status" value="1"/>
</dbReference>
<protein>
    <recommendedName>
        <fullName evidence="4">Protein-glutamate methylesterase/protein-glutamine glutaminase</fullName>
        <ecNumber evidence="4">3.1.1.61</ecNumber>
        <ecNumber evidence="4">3.5.1.44</ecNumber>
    </recommendedName>
</protein>
<dbReference type="SUPFAM" id="SSF52172">
    <property type="entry name" value="CheY-like"/>
    <property type="match status" value="1"/>
</dbReference>
<comment type="subcellular location">
    <subcellularLocation>
        <location evidence="4">Cytoplasm</location>
    </subcellularLocation>
</comment>
<evidence type="ECO:0000259" key="7">
    <source>
        <dbReference type="PROSITE" id="PS50110"/>
    </source>
</evidence>
<comment type="domain">
    <text evidence="4">Contains a C-terminal catalytic domain, and an N-terminal region which modulates catalytic activity.</text>
</comment>
<dbReference type="NCBIfam" id="NF001965">
    <property type="entry name" value="PRK00742.1"/>
    <property type="match status" value="1"/>
</dbReference>
<feature type="active site" evidence="4 5">
    <location>
        <position position="300"/>
    </location>
</feature>
<dbReference type="InterPro" id="IPR035909">
    <property type="entry name" value="CheB_C"/>
</dbReference>
<sequence>MTAWEWKQTVNLPVKVLVVDDSAFIRRVVGDILANDPEIQVVGTARNGKEALEKASLLAPDVITLDVEMPVMDGLETLEKLMAQKPVAVIMLSAHTEAGAVVTLRALELGAVDFVLKPQKTVEVKELAQILPEKVKAAARIPPRRLCLGKPCREIVPAPLLSAGMGRFDVVAVGTSTGGPAALQQVLTRLPADFPIGIVIVQHMPPGFTAALARRLNELSALEIREAQEGDVVGPGVVLIAPAGKQMVVERKGSVVRTHLTEDAGIPTIFKPSADVLFLSVATVYGKRSLGVILTGMGNDGLRGLRAIKEQGGMVLAQDEETSIVYGMPRAAVEAGLADLVLPLPAIAGEIVSLVTSGPPYSKGENTQWRF</sequence>
<keyword evidence="1 4" id="KW-0378">Hydrolase</keyword>
<gene>
    <name evidence="9" type="primary">cheB_1</name>
    <name evidence="4" type="synonym">cheB</name>
    <name evidence="9" type="ORF">MOHU_00170</name>
</gene>
<dbReference type="Proteomes" id="UP000238415">
    <property type="component" value="Unassembled WGS sequence"/>
</dbReference>
<dbReference type="GO" id="GO:0008984">
    <property type="term" value="F:protein-glutamate methylesterase activity"/>
    <property type="evidence" value="ECO:0007669"/>
    <property type="project" value="UniProtKB-UniRule"/>
</dbReference>
<organism evidence="9 10">
    <name type="scientific">Neomoorella humiferrea</name>
    <dbReference type="NCBI Taxonomy" id="676965"/>
    <lineage>
        <taxon>Bacteria</taxon>
        <taxon>Bacillati</taxon>
        <taxon>Bacillota</taxon>
        <taxon>Clostridia</taxon>
        <taxon>Neomoorellales</taxon>
        <taxon>Neomoorellaceae</taxon>
        <taxon>Neomoorella</taxon>
    </lineage>
</organism>
<evidence type="ECO:0000259" key="8">
    <source>
        <dbReference type="PROSITE" id="PS50122"/>
    </source>
</evidence>
<keyword evidence="4" id="KW-0963">Cytoplasm</keyword>
<dbReference type="InterPro" id="IPR001789">
    <property type="entry name" value="Sig_transdc_resp-reg_receiver"/>
</dbReference>
<dbReference type="InterPro" id="IPR000673">
    <property type="entry name" value="Sig_transdc_resp-reg_Me-estase"/>
</dbReference>
<dbReference type="HAMAP" id="MF_00099">
    <property type="entry name" value="CheB_chemtxs"/>
    <property type="match status" value="1"/>
</dbReference>
<evidence type="ECO:0000256" key="4">
    <source>
        <dbReference type="HAMAP-Rule" id="MF_00099"/>
    </source>
</evidence>
<dbReference type="InterPro" id="IPR008248">
    <property type="entry name" value="CheB-like"/>
</dbReference>
<keyword evidence="4 6" id="KW-0597">Phosphoprotein</keyword>
<dbReference type="CDD" id="cd16432">
    <property type="entry name" value="CheB_Rec"/>
    <property type="match status" value="1"/>
</dbReference>
<evidence type="ECO:0000313" key="9">
    <source>
        <dbReference type="EMBL" id="PRR76173.1"/>
    </source>
</evidence>
<dbReference type="PROSITE" id="PS50122">
    <property type="entry name" value="CHEB"/>
    <property type="match status" value="1"/>
</dbReference>
<evidence type="ECO:0000313" key="10">
    <source>
        <dbReference type="Proteomes" id="UP000238415"/>
    </source>
</evidence>
<keyword evidence="4 5" id="KW-0145">Chemotaxis</keyword>
<dbReference type="CDD" id="cd17541">
    <property type="entry name" value="REC_CheB-like"/>
    <property type="match status" value="1"/>
</dbReference>
<dbReference type="InterPro" id="IPR011006">
    <property type="entry name" value="CheY-like_superfamily"/>
</dbReference>
<dbReference type="SMART" id="SM00448">
    <property type="entry name" value="REC"/>
    <property type="match status" value="1"/>
</dbReference>
<evidence type="ECO:0000256" key="1">
    <source>
        <dbReference type="ARBA" id="ARBA00022801"/>
    </source>
</evidence>
<evidence type="ECO:0000256" key="2">
    <source>
        <dbReference type="ARBA" id="ARBA00024867"/>
    </source>
</evidence>
<feature type="modified residue" description="4-aspartylphosphate" evidence="4 6">
    <location>
        <position position="66"/>
    </location>
</feature>
<feature type="active site" evidence="4 5">
    <location>
        <position position="203"/>
    </location>
</feature>
<dbReference type="PROSITE" id="PS50110">
    <property type="entry name" value="RESPONSE_REGULATORY"/>
    <property type="match status" value="1"/>
</dbReference>
<feature type="domain" description="Response regulatory" evidence="7">
    <location>
        <begin position="15"/>
        <end position="132"/>
    </location>
</feature>
<reference evidence="9 10" key="1">
    <citation type="submission" date="2018-03" db="EMBL/GenBank/DDBJ databases">
        <title>Genome sequence of Moorella humiferrea DSM 23265.</title>
        <authorList>
            <person name="Poehlein A."/>
            <person name="Daniel R."/>
        </authorList>
    </citation>
    <scope>NUCLEOTIDE SEQUENCE [LARGE SCALE GENOMIC DNA]</scope>
    <source>
        <strain evidence="9 10">DSM 23265</strain>
    </source>
</reference>
<dbReference type="GO" id="GO:0000156">
    <property type="term" value="F:phosphorelay response regulator activity"/>
    <property type="evidence" value="ECO:0007669"/>
    <property type="project" value="InterPro"/>
</dbReference>
<dbReference type="GO" id="GO:0005737">
    <property type="term" value="C:cytoplasm"/>
    <property type="evidence" value="ECO:0007669"/>
    <property type="project" value="UniProtKB-SubCell"/>
</dbReference>
<comment type="function">
    <text evidence="2">May play the central regulatory role in sporulation. It may be an element of the effector pathway responsible for the activation of sporulation genes in response to nutritional stress. Spo0A may act in concert with spo0H (a sigma factor) to control the expression of some genes that are critical to the sporulation process.</text>
</comment>
<dbReference type="EC" id="3.1.1.61" evidence="4"/>
<dbReference type="AlphaFoldDB" id="A0A2T0AYT6"/>
<dbReference type="PANTHER" id="PTHR42872:SF3">
    <property type="entry name" value="PROTEIN-GLUTAMATE METHYLESTERASE_PROTEIN-GLUTAMINE GLUTAMINASE 1"/>
    <property type="match status" value="1"/>
</dbReference>
<dbReference type="GO" id="GO:0050568">
    <property type="term" value="F:protein-glutamine glutaminase activity"/>
    <property type="evidence" value="ECO:0007669"/>
    <property type="project" value="UniProtKB-UniRule"/>
</dbReference>
<name>A0A2T0AYT6_9FIRM</name>
<feature type="active site" evidence="4 5">
    <location>
        <position position="176"/>
    </location>
</feature>
<evidence type="ECO:0000256" key="6">
    <source>
        <dbReference type="PROSITE-ProRule" id="PRU00169"/>
    </source>
</evidence>
<dbReference type="PIRSF" id="PIRSF000876">
    <property type="entry name" value="RR_chemtxs_CheB"/>
    <property type="match status" value="1"/>
</dbReference>
<dbReference type="Gene3D" id="3.40.50.2300">
    <property type="match status" value="1"/>
</dbReference>
<dbReference type="EMBL" id="PVXM01000001">
    <property type="protein sequence ID" value="PRR76173.1"/>
    <property type="molecule type" value="Genomic_DNA"/>
</dbReference>
<feature type="domain" description="CheB-type methylesterase" evidence="8">
    <location>
        <begin position="159"/>
        <end position="358"/>
    </location>
</feature>